<keyword evidence="13" id="KW-1185">Reference proteome</keyword>
<keyword evidence="11" id="KW-0175">Coiled coil</keyword>
<evidence type="ECO:0000256" key="7">
    <source>
        <dbReference type="ARBA" id="ARBA00022779"/>
    </source>
</evidence>
<keyword evidence="6 10" id="KW-0812">Transmembrane</keyword>
<evidence type="ECO:0000313" key="12">
    <source>
        <dbReference type="EMBL" id="KAF1302015.1"/>
    </source>
</evidence>
<evidence type="ECO:0000256" key="9">
    <source>
        <dbReference type="ARBA" id="ARBA00023136"/>
    </source>
</evidence>
<reference evidence="12 13" key="1">
    <citation type="submission" date="2016-06" db="EMBL/GenBank/DDBJ databases">
        <title>Four novel species of enterococci isolated from chicken manure.</title>
        <authorList>
            <person name="Van Tyne D."/>
        </authorList>
    </citation>
    <scope>NUCLEOTIDE SEQUENCE [LARGE SCALE GENOMIC DNA]</scope>
    <source>
        <strain evidence="12 13">CU12B</strain>
    </source>
</reference>
<dbReference type="InterPro" id="IPR005503">
    <property type="entry name" value="FliL"/>
</dbReference>
<sequence length="178" mass="19810">MVEKKANKKATKAEKKANKEQKEKKDINIGIVLPLILVLAIIGSVIGTIVTTKFLLPTPAAGQIIEKEVQPGKIEEGQVVVPLEEFLVNLAQTENKPQQYIRVTTSILIDEKNSDEVEKGIALVRDGIVNTLRKKHESDILNTEDGMDRLKAELKDTINNAYGKEIIRDVFITDLVIQ</sequence>
<dbReference type="PANTHER" id="PTHR35091:SF2">
    <property type="entry name" value="FLAGELLAR PROTEIN FLIL"/>
    <property type="match status" value="1"/>
</dbReference>
<gene>
    <name evidence="12" type="ORF">BAU17_01205</name>
</gene>
<evidence type="ECO:0000256" key="11">
    <source>
        <dbReference type="SAM" id="Coils"/>
    </source>
</evidence>
<comment type="similarity">
    <text evidence="3 10">Belongs to the FliL family.</text>
</comment>
<evidence type="ECO:0000256" key="10">
    <source>
        <dbReference type="RuleBase" id="RU364125"/>
    </source>
</evidence>
<evidence type="ECO:0000256" key="1">
    <source>
        <dbReference type="ARBA" id="ARBA00002254"/>
    </source>
</evidence>
<evidence type="ECO:0000256" key="3">
    <source>
        <dbReference type="ARBA" id="ARBA00008281"/>
    </source>
</evidence>
<dbReference type="EMBL" id="MAEL01000054">
    <property type="protein sequence ID" value="KAF1302015.1"/>
    <property type="molecule type" value="Genomic_DNA"/>
</dbReference>
<dbReference type="RefSeq" id="WP_161902996.1">
    <property type="nucleotide sequence ID" value="NZ_MAEL01000054.1"/>
</dbReference>
<keyword evidence="8 10" id="KW-1133">Transmembrane helix</keyword>
<comment type="caution">
    <text evidence="12">The sequence shown here is derived from an EMBL/GenBank/DDBJ whole genome shotgun (WGS) entry which is preliminary data.</text>
</comment>
<name>A0ABQ6YXC3_9ENTE</name>
<keyword evidence="4 10" id="KW-1003">Cell membrane</keyword>
<dbReference type="PANTHER" id="PTHR35091">
    <property type="entry name" value="FLAGELLAR PROTEIN FLIL"/>
    <property type="match status" value="1"/>
</dbReference>
<protein>
    <recommendedName>
        <fullName evidence="10">Flagellar protein FliL</fullName>
    </recommendedName>
</protein>
<comment type="function">
    <text evidence="1 10">Controls the rotational direction of flagella during chemotaxis.</text>
</comment>
<evidence type="ECO:0000256" key="5">
    <source>
        <dbReference type="ARBA" id="ARBA00022500"/>
    </source>
</evidence>
<organism evidence="12 13">
    <name type="scientific">Candidatus Enterococcus willemsii</name>
    <dbReference type="NCBI Taxonomy" id="1857215"/>
    <lineage>
        <taxon>Bacteria</taxon>
        <taxon>Bacillati</taxon>
        <taxon>Bacillota</taxon>
        <taxon>Bacilli</taxon>
        <taxon>Lactobacillales</taxon>
        <taxon>Enterococcaceae</taxon>
        <taxon>Enterococcus</taxon>
    </lineage>
</organism>
<evidence type="ECO:0000256" key="4">
    <source>
        <dbReference type="ARBA" id="ARBA00022475"/>
    </source>
</evidence>
<keyword evidence="9 10" id="KW-0472">Membrane</keyword>
<keyword evidence="5 10" id="KW-0145">Chemotaxis</keyword>
<evidence type="ECO:0000256" key="8">
    <source>
        <dbReference type="ARBA" id="ARBA00022989"/>
    </source>
</evidence>
<dbReference type="Pfam" id="PF03748">
    <property type="entry name" value="FliL"/>
    <property type="match status" value="1"/>
</dbReference>
<evidence type="ECO:0000256" key="2">
    <source>
        <dbReference type="ARBA" id="ARBA00004162"/>
    </source>
</evidence>
<keyword evidence="7 10" id="KW-0283">Flagellar rotation</keyword>
<dbReference type="Proteomes" id="UP000782705">
    <property type="component" value="Unassembled WGS sequence"/>
</dbReference>
<accession>A0ABQ6YXC3</accession>
<feature type="coiled-coil region" evidence="11">
    <location>
        <begin position="133"/>
        <end position="160"/>
    </location>
</feature>
<evidence type="ECO:0000256" key="6">
    <source>
        <dbReference type="ARBA" id="ARBA00022692"/>
    </source>
</evidence>
<evidence type="ECO:0000313" key="13">
    <source>
        <dbReference type="Proteomes" id="UP000782705"/>
    </source>
</evidence>
<comment type="subcellular location">
    <subcellularLocation>
        <location evidence="2">Cell membrane</location>
        <topology evidence="2">Single-pass membrane protein</topology>
    </subcellularLocation>
</comment>
<feature type="transmembrane region" description="Helical" evidence="10">
    <location>
        <begin position="29"/>
        <end position="50"/>
    </location>
</feature>
<proteinExistence type="inferred from homology"/>